<dbReference type="PANTHER" id="PTHR13420:SF7">
    <property type="entry name" value="UPF0235 PROTEIN C15ORF40"/>
    <property type="match status" value="1"/>
</dbReference>
<dbReference type="InterPro" id="IPR036591">
    <property type="entry name" value="YggU-like_sf"/>
</dbReference>
<dbReference type="NCBIfam" id="TIGR00251">
    <property type="entry name" value="DUF167 family protein"/>
    <property type="match status" value="1"/>
</dbReference>
<evidence type="ECO:0000256" key="2">
    <source>
        <dbReference type="SAM" id="MobiDB-lite"/>
    </source>
</evidence>
<dbReference type="SUPFAM" id="SSF69786">
    <property type="entry name" value="YggU-like"/>
    <property type="match status" value="1"/>
</dbReference>
<dbReference type="HAMAP" id="MF_00634">
    <property type="entry name" value="UPF0235"/>
    <property type="match status" value="1"/>
</dbReference>
<dbReference type="Gene3D" id="3.30.1200.10">
    <property type="entry name" value="YggU-like"/>
    <property type="match status" value="1"/>
</dbReference>
<dbReference type="PANTHER" id="PTHR13420">
    <property type="entry name" value="UPF0235 PROTEIN C15ORF40"/>
    <property type="match status" value="1"/>
</dbReference>
<evidence type="ECO:0000313" key="4">
    <source>
        <dbReference type="Proteomes" id="UP001187343"/>
    </source>
</evidence>
<name>A0AA88TBF0_9TELE</name>
<dbReference type="Proteomes" id="UP001187343">
    <property type="component" value="Unassembled WGS sequence"/>
</dbReference>
<dbReference type="GO" id="GO:0005737">
    <property type="term" value="C:cytoplasm"/>
    <property type="evidence" value="ECO:0007669"/>
    <property type="project" value="TreeGrafter"/>
</dbReference>
<protein>
    <submittedName>
        <fullName evidence="3">Uncharacterized protein</fullName>
    </submittedName>
</protein>
<dbReference type="AlphaFoldDB" id="A0AA88TBF0"/>
<comment type="caution">
    <text evidence="3">The sequence shown here is derived from an EMBL/GenBank/DDBJ whole genome shotgun (WGS) entry which is preliminary data.</text>
</comment>
<evidence type="ECO:0000313" key="3">
    <source>
        <dbReference type="EMBL" id="KAK2867224.1"/>
    </source>
</evidence>
<sequence length="167" mass="18173">MHYQILSFVRISLFPLVRPSALCSQTLSTRKIPLYSSVSFSVFSQYNTMPKKDKTSKSNPKPPETLKTPVTKVKDGTITIAIHAKPGAKQNAITDVSEEAVGVAIAAPPSDGEANAELLRYLSKVLELKKSEVSLDKGSKSREKVIKVTADVSQEEILKKLKTEASG</sequence>
<dbReference type="SMART" id="SM01152">
    <property type="entry name" value="DUF167"/>
    <property type="match status" value="1"/>
</dbReference>
<accession>A0AA88TBF0</accession>
<gene>
    <name evidence="3" type="ORF">Q8A67_025341</name>
</gene>
<dbReference type="Pfam" id="PF02594">
    <property type="entry name" value="DUF167"/>
    <property type="match status" value="1"/>
</dbReference>
<comment type="similarity">
    <text evidence="1">Belongs to the UPF0235 family.</text>
</comment>
<dbReference type="EMBL" id="JAUYZG010000025">
    <property type="protein sequence ID" value="KAK2867224.1"/>
    <property type="molecule type" value="Genomic_DNA"/>
</dbReference>
<dbReference type="InterPro" id="IPR003746">
    <property type="entry name" value="DUF167"/>
</dbReference>
<organism evidence="3 4">
    <name type="scientific">Cirrhinus molitorella</name>
    <name type="common">mud carp</name>
    <dbReference type="NCBI Taxonomy" id="172907"/>
    <lineage>
        <taxon>Eukaryota</taxon>
        <taxon>Metazoa</taxon>
        <taxon>Chordata</taxon>
        <taxon>Craniata</taxon>
        <taxon>Vertebrata</taxon>
        <taxon>Euteleostomi</taxon>
        <taxon>Actinopterygii</taxon>
        <taxon>Neopterygii</taxon>
        <taxon>Teleostei</taxon>
        <taxon>Ostariophysi</taxon>
        <taxon>Cypriniformes</taxon>
        <taxon>Cyprinidae</taxon>
        <taxon>Labeoninae</taxon>
        <taxon>Labeonini</taxon>
        <taxon>Cirrhinus</taxon>
    </lineage>
</organism>
<reference evidence="3" key="1">
    <citation type="submission" date="2023-08" db="EMBL/GenBank/DDBJ databases">
        <title>Chromosome-level Genome Assembly of mud carp (Cirrhinus molitorella).</title>
        <authorList>
            <person name="Liu H."/>
        </authorList>
    </citation>
    <scope>NUCLEOTIDE SEQUENCE</scope>
    <source>
        <strain evidence="3">Prfri</strain>
        <tissue evidence="3">Muscle</tissue>
    </source>
</reference>
<keyword evidence="4" id="KW-1185">Reference proteome</keyword>
<proteinExistence type="inferred from homology"/>
<feature type="region of interest" description="Disordered" evidence="2">
    <location>
        <begin position="49"/>
        <end position="69"/>
    </location>
</feature>
<evidence type="ECO:0000256" key="1">
    <source>
        <dbReference type="ARBA" id="ARBA00010364"/>
    </source>
</evidence>